<dbReference type="PANTHER" id="PTHR45639:SF32">
    <property type="entry name" value="HEAT SHOCK PROTEIN PDR13"/>
    <property type="match status" value="1"/>
</dbReference>
<keyword evidence="5" id="KW-1185">Reference proteome</keyword>
<dbReference type="Pfam" id="PF00012">
    <property type="entry name" value="HSP70"/>
    <property type="match status" value="1"/>
</dbReference>
<protein>
    <submittedName>
        <fullName evidence="4">Chaperone protein dnak</fullName>
    </submittedName>
</protein>
<dbReference type="SUPFAM" id="SSF53067">
    <property type="entry name" value="Actin-like ATPase domain"/>
    <property type="match status" value="2"/>
</dbReference>
<dbReference type="Proteomes" id="UP000243579">
    <property type="component" value="Unassembled WGS sequence"/>
</dbReference>
<dbReference type="GO" id="GO:0005634">
    <property type="term" value="C:nucleus"/>
    <property type="evidence" value="ECO:0007669"/>
    <property type="project" value="TreeGrafter"/>
</dbReference>
<dbReference type="Gene3D" id="3.90.640.10">
    <property type="entry name" value="Actin, Chain A, domain 4"/>
    <property type="match status" value="1"/>
</dbReference>
<accession>A0A1V9Z662</accession>
<gene>
    <name evidence="4" type="ORF">ACHHYP_02500</name>
</gene>
<dbReference type="GO" id="GO:0005829">
    <property type="term" value="C:cytosol"/>
    <property type="evidence" value="ECO:0007669"/>
    <property type="project" value="TreeGrafter"/>
</dbReference>
<proteinExistence type="predicted"/>
<name>A0A1V9Z662_ACHHY</name>
<evidence type="ECO:0000256" key="3">
    <source>
        <dbReference type="SAM" id="Coils"/>
    </source>
</evidence>
<dbReference type="PANTHER" id="PTHR45639">
    <property type="entry name" value="HSC70CB, ISOFORM G-RELATED"/>
    <property type="match status" value="1"/>
</dbReference>
<evidence type="ECO:0000256" key="1">
    <source>
        <dbReference type="ARBA" id="ARBA00022741"/>
    </source>
</evidence>
<dbReference type="FunFam" id="3.90.640.10:FF:000003">
    <property type="entry name" value="Molecular chaperone DnaK"/>
    <property type="match status" value="1"/>
</dbReference>
<dbReference type="InterPro" id="IPR043129">
    <property type="entry name" value="ATPase_NBD"/>
</dbReference>
<dbReference type="Gene3D" id="3.30.420.40">
    <property type="match status" value="2"/>
</dbReference>
<dbReference type="GO" id="GO:0140662">
    <property type="term" value="F:ATP-dependent protein folding chaperone"/>
    <property type="evidence" value="ECO:0007669"/>
    <property type="project" value="InterPro"/>
</dbReference>
<dbReference type="GO" id="GO:0005524">
    <property type="term" value="F:ATP binding"/>
    <property type="evidence" value="ECO:0007669"/>
    <property type="project" value="UniProtKB-KW"/>
</dbReference>
<keyword evidence="1" id="KW-0547">Nucleotide-binding</keyword>
<keyword evidence="2" id="KW-0067">ATP-binding</keyword>
<reference evidence="4 5" key="1">
    <citation type="journal article" date="2014" name="Genome Biol. Evol.">
        <title>The secreted proteins of Achlya hypogyna and Thraustotheca clavata identify the ancestral oomycete secretome and reveal gene acquisitions by horizontal gene transfer.</title>
        <authorList>
            <person name="Misner I."/>
            <person name="Blouin N."/>
            <person name="Leonard G."/>
            <person name="Richards T.A."/>
            <person name="Lane C.E."/>
        </authorList>
    </citation>
    <scope>NUCLEOTIDE SEQUENCE [LARGE SCALE GENOMIC DNA]</scope>
    <source>
        <strain evidence="4 5">ATCC 48635</strain>
    </source>
</reference>
<evidence type="ECO:0000256" key="2">
    <source>
        <dbReference type="ARBA" id="ARBA00022840"/>
    </source>
</evidence>
<feature type="coiled-coil region" evidence="3">
    <location>
        <begin position="300"/>
        <end position="327"/>
    </location>
</feature>
<dbReference type="OrthoDB" id="164621at2759"/>
<sequence>MLRVLRRCPRSISPSSGLLAPSTVAESNQHVRGFRSTAPVERHPIMIGLVGASLALTAHYTLRAHRRLQAQKEAEPFERATMLMGLDIGLSTTRLAGIDTQGASERTIATEPMSVQIRSGEVVVGALAVKNAVPRLRDELSHKRPLTQLGVDADEIDPAFFVDSVLSKLLQRLHTDVGNTLEKDEADVPCVVALPTGFGDAEKDRIRAILAAANMHVLGYVREPIAAVFAASEWDETLRHVAVVDMGGAETQCSILDCSDPRAPEILASKASTAMSGTVLDDAIIDMLARDFLAKTAIDLRSDSLALDRLREAAENAKKELSTAKVSHVNLPFITADSKGAKHLEHALSLSALQRLAAPALDAGRALVADVLADAKLTQQDIDAVVFCGGGMKSKYIQSQVAAFLDHPEVVDTGNEEDAVVRGALEAGRRYWAEMEESR</sequence>
<dbReference type="EMBL" id="JNBR01000406">
    <property type="protein sequence ID" value="OQR93488.1"/>
    <property type="molecule type" value="Genomic_DNA"/>
</dbReference>
<organism evidence="4 5">
    <name type="scientific">Achlya hypogyna</name>
    <name type="common">Oomycete</name>
    <name type="synonym">Protoachlya hypogyna</name>
    <dbReference type="NCBI Taxonomy" id="1202772"/>
    <lineage>
        <taxon>Eukaryota</taxon>
        <taxon>Sar</taxon>
        <taxon>Stramenopiles</taxon>
        <taxon>Oomycota</taxon>
        <taxon>Saprolegniomycetes</taxon>
        <taxon>Saprolegniales</taxon>
        <taxon>Achlyaceae</taxon>
        <taxon>Achlya</taxon>
    </lineage>
</organism>
<keyword evidence="3" id="KW-0175">Coiled coil</keyword>
<evidence type="ECO:0000313" key="5">
    <source>
        <dbReference type="Proteomes" id="UP000243579"/>
    </source>
</evidence>
<dbReference type="STRING" id="1202772.A0A1V9Z662"/>
<comment type="caution">
    <text evidence="4">The sequence shown here is derived from an EMBL/GenBank/DDBJ whole genome shotgun (WGS) entry which is preliminary data.</text>
</comment>
<evidence type="ECO:0000313" key="4">
    <source>
        <dbReference type="EMBL" id="OQR93488.1"/>
    </source>
</evidence>
<dbReference type="AlphaFoldDB" id="A0A1V9Z662"/>
<dbReference type="InterPro" id="IPR013126">
    <property type="entry name" value="Hsp_70_fam"/>
</dbReference>